<dbReference type="AlphaFoldDB" id="A0A6C0DFS9"/>
<name>A0A6C0DFS9_9ZZZZ</name>
<keyword evidence="1" id="KW-0472">Membrane</keyword>
<accession>A0A6C0DFS9</accession>
<organism evidence="2">
    <name type="scientific">viral metagenome</name>
    <dbReference type="NCBI Taxonomy" id="1070528"/>
    <lineage>
        <taxon>unclassified sequences</taxon>
        <taxon>metagenomes</taxon>
        <taxon>organismal metagenomes</taxon>
    </lineage>
</organism>
<evidence type="ECO:0008006" key="3">
    <source>
        <dbReference type="Google" id="ProtNLM"/>
    </source>
</evidence>
<dbReference type="EMBL" id="MN739583">
    <property type="protein sequence ID" value="QHT14445.1"/>
    <property type="molecule type" value="Genomic_DNA"/>
</dbReference>
<dbReference type="Gene3D" id="1.10.3730.20">
    <property type="match status" value="1"/>
</dbReference>
<evidence type="ECO:0000313" key="2">
    <source>
        <dbReference type="EMBL" id="QHT14445.1"/>
    </source>
</evidence>
<keyword evidence="1" id="KW-1133">Transmembrane helix</keyword>
<reference evidence="2" key="1">
    <citation type="journal article" date="2020" name="Nature">
        <title>Giant virus diversity and host interactions through global metagenomics.</title>
        <authorList>
            <person name="Schulz F."/>
            <person name="Roux S."/>
            <person name="Paez-Espino D."/>
            <person name="Jungbluth S."/>
            <person name="Walsh D.A."/>
            <person name="Denef V.J."/>
            <person name="McMahon K.D."/>
            <person name="Konstantinidis K.T."/>
            <person name="Eloe-Fadrosh E.A."/>
            <person name="Kyrpides N.C."/>
            <person name="Woyke T."/>
        </authorList>
    </citation>
    <scope>NUCLEOTIDE SEQUENCE</scope>
    <source>
        <strain evidence="2">GVMAG-M-3300023174-137</strain>
    </source>
</reference>
<protein>
    <recommendedName>
        <fullName evidence="3">EamA domain-containing protein</fullName>
    </recommendedName>
</protein>
<feature type="transmembrane region" description="Helical" evidence="1">
    <location>
        <begin position="60"/>
        <end position="76"/>
    </location>
</feature>
<dbReference type="SUPFAM" id="SSF103481">
    <property type="entry name" value="Multidrug resistance efflux transporter EmrE"/>
    <property type="match status" value="1"/>
</dbReference>
<sequence>MEYILPIVLIEAFGDYNLAKYTRTNSNTELGLGFASYGAVLLIFIESIRKMGLAWTNTAWDGWSNLATGFVAVFILKERPTTMQIGGMVIVFIGLAMLGLDSTKAAGTH</sequence>
<evidence type="ECO:0000256" key="1">
    <source>
        <dbReference type="SAM" id="Phobius"/>
    </source>
</evidence>
<feature type="transmembrane region" description="Helical" evidence="1">
    <location>
        <begin position="82"/>
        <end position="100"/>
    </location>
</feature>
<proteinExistence type="predicted"/>
<feature type="transmembrane region" description="Helical" evidence="1">
    <location>
        <begin position="30"/>
        <end position="48"/>
    </location>
</feature>
<keyword evidence="1" id="KW-0812">Transmembrane</keyword>
<dbReference type="InterPro" id="IPR037185">
    <property type="entry name" value="EmrE-like"/>
</dbReference>